<name>E0UD25_GLOV7</name>
<dbReference type="AlphaFoldDB" id="E0UD25"/>
<evidence type="ECO:0000313" key="1">
    <source>
        <dbReference type="EMBL" id="ADN12905.1"/>
    </source>
</evidence>
<dbReference type="RefSeq" id="WP_013321015.1">
    <property type="nucleotide sequence ID" value="NC_014501.1"/>
</dbReference>
<evidence type="ECO:0000313" key="2">
    <source>
        <dbReference type="Proteomes" id="UP000008206"/>
    </source>
</evidence>
<protein>
    <submittedName>
        <fullName evidence="1">Uncharacterized protein</fullName>
    </submittedName>
</protein>
<dbReference type="Proteomes" id="UP000008206">
    <property type="component" value="Chromosome"/>
</dbReference>
<reference evidence="2" key="1">
    <citation type="journal article" date="2011" name="MBio">
        <title>Novel metabolic attributes of the genus Cyanothece, comprising a group of unicellular nitrogen-fixing Cyanobacteria.</title>
        <authorList>
            <person name="Bandyopadhyay A."/>
            <person name="Elvitigala T."/>
            <person name="Welsh E."/>
            <person name="Stockel J."/>
            <person name="Liberton M."/>
            <person name="Min H."/>
            <person name="Sherman L.A."/>
            <person name="Pakrasi H.B."/>
        </authorList>
    </citation>
    <scope>NUCLEOTIDE SEQUENCE [LARGE SCALE GENOMIC DNA]</scope>
    <source>
        <strain evidence="2">PCC 7822</strain>
    </source>
</reference>
<dbReference type="STRING" id="497965.Cyan7822_0888"/>
<accession>E0UD25</accession>
<organism evidence="1 2">
    <name type="scientific">Gloeothece verrucosa (strain PCC 7822)</name>
    <name type="common">Cyanothece sp. (strain PCC 7822)</name>
    <dbReference type="NCBI Taxonomy" id="497965"/>
    <lineage>
        <taxon>Bacteria</taxon>
        <taxon>Bacillati</taxon>
        <taxon>Cyanobacteriota</taxon>
        <taxon>Cyanophyceae</taxon>
        <taxon>Oscillatoriophycideae</taxon>
        <taxon>Chroococcales</taxon>
        <taxon>Aphanothecaceae</taxon>
        <taxon>Gloeothece</taxon>
        <taxon>Gloeothece verrucosa</taxon>
    </lineage>
</organism>
<keyword evidence="2" id="KW-1185">Reference proteome</keyword>
<dbReference type="HOGENOM" id="CLU_1608130_0_0_3"/>
<proteinExistence type="predicted"/>
<dbReference type="KEGG" id="cyj:Cyan7822_0888"/>
<sequence length="165" mass="19592">MKPHYPFWKKYSILEDLEADFSIENLPTYEDYLNSRTVEKIWYNKESNVSPAIRSFMQECLVANLSVKEFRQLFEDEIYIDIIEGEISAGYKEKCYYQYQGKCLYLRHKFKDTIVGNYPLLGSGFSEALKISPEVFEDFFGDCWHLMYIGAWKHQQLTQIVSSRD</sequence>
<dbReference type="EMBL" id="CP002198">
    <property type="protein sequence ID" value="ADN12905.1"/>
    <property type="molecule type" value="Genomic_DNA"/>
</dbReference>
<gene>
    <name evidence="1" type="ordered locus">Cyan7822_0888</name>
</gene>